<gene>
    <name evidence="3" type="ORF">Dacsa_1293</name>
</gene>
<dbReference type="RefSeq" id="WP_015228995.1">
    <property type="nucleotide sequence ID" value="NC_019780.1"/>
</dbReference>
<dbReference type="HOGENOM" id="CLU_009902_3_1_3"/>
<name>K9YSX0_DACS8</name>
<dbReference type="STRING" id="13035.Dacsa_1293"/>
<dbReference type="AlphaFoldDB" id="K9YSX0"/>
<evidence type="ECO:0000313" key="3">
    <source>
        <dbReference type="EMBL" id="AFZ49989.1"/>
    </source>
</evidence>
<dbReference type="InterPro" id="IPR050361">
    <property type="entry name" value="MPP/UQCRC_Complex"/>
</dbReference>
<dbReference type="EMBL" id="CP003944">
    <property type="protein sequence ID" value="AFZ49989.1"/>
    <property type="molecule type" value="Genomic_DNA"/>
</dbReference>
<dbReference type="Proteomes" id="UP000010482">
    <property type="component" value="Chromosome"/>
</dbReference>
<proteinExistence type="predicted"/>
<dbReference type="InterPro" id="IPR011249">
    <property type="entry name" value="Metalloenz_LuxS/M16"/>
</dbReference>
<feature type="domain" description="Peptidase M16 N-terminal" evidence="1">
    <location>
        <begin position="26"/>
        <end position="171"/>
    </location>
</feature>
<dbReference type="PANTHER" id="PTHR11851">
    <property type="entry name" value="METALLOPROTEASE"/>
    <property type="match status" value="1"/>
</dbReference>
<evidence type="ECO:0000259" key="1">
    <source>
        <dbReference type="Pfam" id="PF00675"/>
    </source>
</evidence>
<dbReference type="Gene3D" id="3.30.830.10">
    <property type="entry name" value="Metalloenzyme, LuxS/M16 peptidase-like"/>
    <property type="match status" value="2"/>
</dbReference>
<dbReference type="PATRIC" id="fig|13035.3.peg.1459"/>
<dbReference type="KEGG" id="dsl:Dacsa_1293"/>
<evidence type="ECO:0000259" key="2">
    <source>
        <dbReference type="Pfam" id="PF05193"/>
    </source>
</evidence>
<accession>K9YSX0</accession>
<keyword evidence="4" id="KW-1185">Reference proteome</keyword>
<organism evidence="3 4">
    <name type="scientific">Dactylococcopsis salina (strain PCC 8305)</name>
    <name type="common">Myxobactron salinum</name>
    <dbReference type="NCBI Taxonomy" id="13035"/>
    <lineage>
        <taxon>Bacteria</taxon>
        <taxon>Bacillati</taxon>
        <taxon>Cyanobacteriota</taxon>
        <taxon>Cyanophyceae</taxon>
        <taxon>Nodosilineales</taxon>
        <taxon>Cymatolegaceae</taxon>
        <taxon>Dactylococcopsis</taxon>
    </lineage>
</organism>
<dbReference type="GO" id="GO:0046872">
    <property type="term" value="F:metal ion binding"/>
    <property type="evidence" value="ECO:0007669"/>
    <property type="project" value="InterPro"/>
</dbReference>
<dbReference type="PANTHER" id="PTHR11851:SF224">
    <property type="entry name" value="PROCESSING PROTEASE"/>
    <property type="match status" value="1"/>
</dbReference>
<dbReference type="eggNOG" id="COG0612">
    <property type="taxonomic scope" value="Bacteria"/>
</dbReference>
<dbReference type="InterPro" id="IPR011765">
    <property type="entry name" value="Pept_M16_N"/>
</dbReference>
<dbReference type="InterPro" id="IPR007863">
    <property type="entry name" value="Peptidase_M16_C"/>
</dbReference>
<feature type="domain" description="Peptidase M16 C-terminal" evidence="2">
    <location>
        <begin position="177"/>
        <end position="354"/>
    </location>
</feature>
<dbReference type="Pfam" id="PF00675">
    <property type="entry name" value="Peptidase_M16"/>
    <property type="match status" value="1"/>
</dbReference>
<dbReference type="OrthoDB" id="9811314at2"/>
<protein>
    <submittedName>
        <fullName evidence="3">Zn-dependent peptidase</fullName>
    </submittedName>
</protein>
<dbReference type="SUPFAM" id="SSF63411">
    <property type="entry name" value="LuxS/MPP-like metallohydrolase"/>
    <property type="match status" value="2"/>
</dbReference>
<reference evidence="3" key="1">
    <citation type="submission" date="2012-04" db="EMBL/GenBank/DDBJ databases">
        <title>Finished genome of Dactylococcopsis salina PCC 8305.</title>
        <authorList>
            <consortium name="US DOE Joint Genome Institute"/>
            <person name="Gugger M."/>
            <person name="Coursin T."/>
            <person name="Rippka R."/>
            <person name="Tandeau De Marsac N."/>
            <person name="Huntemann M."/>
            <person name="Wei C.-L."/>
            <person name="Han J."/>
            <person name="Detter J.C."/>
            <person name="Han C."/>
            <person name="Tapia R."/>
            <person name="Daligault H."/>
            <person name="Chen A."/>
            <person name="Krypides N."/>
            <person name="Mavromatis K."/>
            <person name="Markowitz V."/>
            <person name="Szeto E."/>
            <person name="Ivanova N."/>
            <person name="Ovchinnikova G."/>
            <person name="Pagani I."/>
            <person name="Pati A."/>
            <person name="Goodwin L."/>
            <person name="Peters L."/>
            <person name="Pitluck S."/>
            <person name="Woyke T."/>
            <person name="Kerfeld C."/>
        </authorList>
    </citation>
    <scope>NUCLEOTIDE SEQUENCE [LARGE SCALE GENOMIC DNA]</scope>
    <source>
        <strain evidence="3">PCC 8305</strain>
    </source>
</reference>
<evidence type="ECO:0000313" key="4">
    <source>
        <dbReference type="Proteomes" id="UP000010482"/>
    </source>
</evidence>
<dbReference type="Pfam" id="PF05193">
    <property type="entry name" value="Peptidase_M16_C"/>
    <property type="match status" value="1"/>
</dbReference>
<sequence length="423" mass="46916">MATLNPNSTQQTAQRFTLDNGITLIVIENPTADIIASRLYFKNAGTRVESTSQAGVSHLLSTVITKGTENLKAAEIAEKIEAVGAGLNAESANDYFAMSLKTVSQDFSEMLQLVGEMIRFPSLPETEIELEQSLTLQNIIAQKEQPFNLAFNQLRSQMYPEHPYGTSVLGTEATVSSLTRADLKTYHETYFRPDQLIISIAGRITLKQAIEEVSAVFGDWKRPTTNFPTPTLPPLTPQPSEKFLSQNTQQTIIMLGYLSASIQDADYPVLKLINTYLGNGLSSRLFVELREKQGLAYDVSAFYPTRLEPSHFVTYIGTAPDNVEIALKGLKKEVQRLCEVQLTAEELQASKNKLLGQYALAKQSNGQLAQLYGWYETLNQGVEFDDRFQDMIAGVTSEEMQTVAHKYLQIEPYLSLVGSNSAS</sequence>